<comment type="caution">
    <text evidence="1">The sequence shown here is derived from an EMBL/GenBank/DDBJ whole genome shotgun (WGS) entry which is preliminary data.</text>
</comment>
<keyword evidence="2" id="KW-1185">Reference proteome</keyword>
<sequence length="203" mass="23764">MYGIVSDSYKNLVKLKTKKGELVLKSNKKIPKGLRIEVKKIGQGDYEGKILLGPKSCLPPIKYIFLANRITDDPRFIERLSVIFEELERRIKINRNFLERFEKYFKSNMKDEENLEFEVYLNALSGRYGLRSFGDIKVFFDRVSEKFEIFYEKEVIVGYVNGEQISLSTSSVIENVEELKSRLSKYFKNVFIKFEGFKGGVYV</sequence>
<dbReference type="EMBL" id="LBFC01000022">
    <property type="protein sequence ID" value="ONN26832.1"/>
    <property type="molecule type" value="Genomic_DNA"/>
</dbReference>
<dbReference type="Proteomes" id="UP000242616">
    <property type="component" value="Unassembled WGS sequence"/>
</dbReference>
<evidence type="ECO:0000313" key="1">
    <source>
        <dbReference type="EMBL" id="ONN26832.1"/>
    </source>
</evidence>
<dbReference type="RefSeq" id="WP_075666497.1">
    <property type="nucleotide sequence ID" value="NZ_LBFC01000022.1"/>
</dbReference>
<protein>
    <submittedName>
        <fullName evidence="1">Uncharacterized protein</fullName>
    </submittedName>
</protein>
<accession>A0ABX3IJY7</accession>
<evidence type="ECO:0000313" key="2">
    <source>
        <dbReference type="Proteomes" id="UP000242616"/>
    </source>
</evidence>
<reference evidence="1 2" key="1">
    <citation type="submission" date="2015-06" db="EMBL/GenBank/DDBJ databases">
        <title>Genome sequencing of Thermotogales isolates from hydrothermal vents.</title>
        <authorList>
            <person name="Haverkamp T.H."/>
            <person name="Kublanov I.V."/>
            <person name="Nesbo C.L."/>
        </authorList>
    </citation>
    <scope>NUCLEOTIDE SEQUENCE [LARGE SCALE GENOMIC DNA]</scope>
    <source>
        <strain evidence="2">ik275mar</strain>
    </source>
</reference>
<gene>
    <name evidence="1" type="ORF">XJ44_08185</name>
</gene>
<organism evidence="1 2">
    <name type="scientific">Thermosipho affectus</name>
    <dbReference type="NCBI Taxonomy" id="660294"/>
    <lineage>
        <taxon>Bacteria</taxon>
        <taxon>Thermotogati</taxon>
        <taxon>Thermotogota</taxon>
        <taxon>Thermotogae</taxon>
        <taxon>Thermotogales</taxon>
        <taxon>Fervidobacteriaceae</taxon>
        <taxon>Thermosipho</taxon>
    </lineage>
</organism>
<name>A0ABX3IJY7_9BACT</name>
<proteinExistence type="predicted"/>